<evidence type="ECO:0000259" key="2">
    <source>
        <dbReference type="Pfam" id="PF06527"/>
    </source>
</evidence>
<evidence type="ECO:0000313" key="4">
    <source>
        <dbReference type="Proteomes" id="UP000240988"/>
    </source>
</evidence>
<proteinExistence type="predicted"/>
<dbReference type="EMBL" id="FUFA01000002">
    <property type="protein sequence ID" value="SPM33778.1"/>
    <property type="molecule type" value="Genomic_DNA"/>
</dbReference>
<feature type="domain" description="TniQ" evidence="2">
    <location>
        <begin position="3"/>
        <end position="136"/>
    </location>
</feature>
<dbReference type="Pfam" id="PF06527">
    <property type="entry name" value="TniQ"/>
    <property type="match status" value="1"/>
</dbReference>
<evidence type="ECO:0000256" key="1">
    <source>
        <dbReference type="SAM" id="MobiDB-lite"/>
    </source>
</evidence>
<dbReference type="OrthoDB" id="3874088at2"/>
<dbReference type="RefSeq" id="WP_077087085.1">
    <property type="nucleotide sequence ID" value="NZ_LT721901.1"/>
</dbReference>
<dbReference type="InterPro" id="IPR009492">
    <property type="entry name" value="TniQ"/>
</dbReference>
<gene>
    <name evidence="3" type="ORF">MRAB57_1582</name>
</gene>
<accession>A0A2U3NQH5</accession>
<dbReference type="STRING" id="1841860.GCA_900157375_01583"/>
<feature type="region of interest" description="Disordered" evidence="1">
    <location>
        <begin position="691"/>
        <end position="713"/>
    </location>
</feature>
<evidence type="ECO:0000313" key="3">
    <source>
        <dbReference type="EMBL" id="SPM33778.1"/>
    </source>
</evidence>
<name>A0A2U3NQH5_9MYCO</name>
<dbReference type="AlphaFoldDB" id="A0A2U3NQH5"/>
<protein>
    <submittedName>
        <fullName evidence="3">Transposase family protein</fullName>
    </submittedName>
</protein>
<dbReference type="Proteomes" id="UP000240988">
    <property type="component" value="Unassembled WGS sequence"/>
</dbReference>
<reference evidence="3 4" key="1">
    <citation type="submission" date="2017-01" db="EMBL/GenBank/DDBJ databases">
        <authorList>
            <consortium name="Urmite Genomes"/>
        </authorList>
    </citation>
    <scope>NUCLEOTIDE SEQUENCE [LARGE SCALE GENOMIC DNA]</scope>
    <source>
        <strain evidence="3 4">AB57</strain>
    </source>
</reference>
<feature type="compositionally biased region" description="Basic residues" evidence="1">
    <location>
        <begin position="704"/>
        <end position="713"/>
    </location>
</feature>
<organism evidence="3 4">
    <name type="scientific">Mycobacterium rhizamassiliense</name>
    <dbReference type="NCBI Taxonomy" id="1841860"/>
    <lineage>
        <taxon>Bacteria</taxon>
        <taxon>Bacillati</taxon>
        <taxon>Actinomycetota</taxon>
        <taxon>Actinomycetes</taxon>
        <taxon>Mycobacteriales</taxon>
        <taxon>Mycobacteriaceae</taxon>
        <taxon>Mycobacterium</taxon>
    </lineage>
</organism>
<keyword evidence="4" id="KW-1185">Reference proteome</keyword>
<sequence>MLPVRVAPVAGEAVDSWLEAVARSLDLSLCQLFRHLGISLRRQQALIRRLVPAEIALLVDATRVPAPDLLAMTLSRYDGTATELNENTGLVNQSFPFAARAGSRYCPECLAETVGRWQLQWRLGWSFVCVRHRCLLVDVCPDCARRPRRDPAQRFAVPSLCPCGADLASSSVVKFPEAHPVVAAQQIILDLIEHNHADFGVYAGSGHRQSARETLRDVMMLANRALSYASIYDFGAVKFADLSTVAGAADLAVTGPARQRRTKKAKPPLRAADTAVGVTAAVAILQAPNLNEAGDRARWLVEKQSVDRGPGELRSCFGEDSIAAAIVIKAHAPNMSAIDQLRWRTALLKPCAPDRRKEALKKRATSLPAMLWPAWQAQFPSITGVRSSKLSLVVTAATLMVGADASPSDVCESLGGFLSGVGLGRSLVVLGQSPQWPSIRAAICRLHEYLDKEASPIDYQRRRQLKYTALLTRSRWRALSRDLGMAATTDEEWAAARYYLIEKLSGSPTAREDLVGYRLSLSDMRYAVRDFPRLMTAPLARRLDGEARAFLNRNRIKEPLSWHPPLDLIADLGLVAQSPAAIDVNEVHCLAVDRKMTVRKLANQFDAAPAAIRYLFEQHPRASKTKSRPAKPILRRHRAVTEIDRLGRELDEATLRDLYSRQRLSVDSIADRYATTRSQIGRLRRRYAIPSRARPGWPTGSRSGRARMQHSGG</sequence>